<reference evidence="1" key="1">
    <citation type="submission" date="2022-04" db="EMBL/GenBank/DDBJ databases">
        <title>Hymenobacter sp. isolated from the air.</title>
        <authorList>
            <person name="Won M."/>
            <person name="Lee C.-M."/>
            <person name="Woen H.-Y."/>
            <person name="Kwon S.-W."/>
        </authorList>
    </citation>
    <scope>NUCLEOTIDE SEQUENCE</scope>
    <source>
        <strain evidence="1">5420S-77</strain>
    </source>
</reference>
<keyword evidence="2" id="KW-1185">Reference proteome</keyword>
<dbReference type="Proteomes" id="UP000830401">
    <property type="component" value="Chromosome"/>
</dbReference>
<protein>
    <recommendedName>
        <fullName evidence="3">TonB-dependent receptor</fullName>
    </recommendedName>
</protein>
<name>A0ABY4G1X6_9BACT</name>
<evidence type="ECO:0000313" key="1">
    <source>
        <dbReference type="EMBL" id="UOQ64790.1"/>
    </source>
</evidence>
<gene>
    <name evidence="1" type="ORF">MUN86_14585</name>
</gene>
<evidence type="ECO:0000313" key="2">
    <source>
        <dbReference type="Proteomes" id="UP000830401"/>
    </source>
</evidence>
<evidence type="ECO:0008006" key="3">
    <source>
        <dbReference type="Google" id="ProtNLM"/>
    </source>
</evidence>
<sequence>MGYDLGLLIKKSVAQGARIYVTAENFFGHDKYTGGLNPEAVNTSGGDDSFPVGVDYGGLPLTKSLILGLNVTF</sequence>
<proteinExistence type="predicted"/>
<dbReference type="EMBL" id="CP095061">
    <property type="protein sequence ID" value="UOQ64790.1"/>
    <property type="molecule type" value="Genomic_DNA"/>
</dbReference>
<accession>A0ABY4G1X6</accession>
<dbReference type="RefSeq" id="WP_245118773.1">
    <property type="nucleotide sequence ID" value="NZ_CP095061.1"/>
</dbReference>
<organism evidence="1 2">
    <name type="scientific">Hymenobacter volaticus</name>
    <dbReference type="NCBI Taxonomy" id="2932254"/>
    <lineage>
        <taxon>Bacteria</taxon>
        <taxon>Pseudomonadati</taxon>
        <taxon>Bacteroidota</taxon>
        <taxon>Cytophagia</taxon>
        <taxon>Cytophagales</taxon>
        <taxon>Hymenobacteraceae</taxon>
        <taxon>Hymenobacter</taxon>
    </lineage>
</organism>